<dbReference type="OrthoDB" id="546417at2759"/>
<evidence type="ECO:0000256" key="4">
    <source>
        <dbReference type="ARBA" id="ARBA00023010"/>
    </source>
</evidence>
<gene>
    <name evidence="9" type="ORF">GPECTOR_1g110</name>
</gene>
<evidence type="ECO:0000256" key="6">
    <source>
        <dbReference type="ARBA" id="ARBA00023242"/>
    </source>
</evidence>
<keyword evidence="4 7" id="KW-0811">Translocation</keyword>
<accession>A0A150H204</accession>
<evidence type="ECO:0000256" key="7">
    <source>
        <dbReference type="RuleBase" id="RU365072"/>
    </source>
</evidence>
<reference evidence="10" key="1">
    <citation type="journal article" date="2016" name="Nat. Commun.">
        <title>The Gonium pectorale genome demonstrates co-option of cell cycle regulation during the evolution of multicellularity.</title>
        <authorList>
            <person name="Hanschen E.R."/>
            <person name="Marriage T.N."/>
            <person name="Ferris P.J."/>
            <person name="Hamaji T."/>
            <person name="Toyoda A."/>
            <person name="Fujiyama A."/>
            <person name="Neme R."/>
            <person name="Noguchi H."/>
            <person name="Minakuchi Y."/>
            <person name="Suzuki M."/>
            <person name="Kawai-Toyooka H."/>
            <person name="Smith D.R."/>
            <person name="Sparks H."/>
            <person name="Anderson J."/>
            <person name="Bakaric R."/>
            <person name="Luria V."/>
            <person name="Karger A."/>
            <person name="Kirschner M.W."/>
            <person name="Durand P.M."/>
            <person name="Michod R.E."/>
            <person name="Nozaki H."/>
            <person name="Olson B.J."/>
        </authorList>
    </citation>
    <scope>NUCLEOTIDE SEQUENCE [LARGE SCALE GENOMIC DNA]</scope>
    <source>
        <strain evidence="10">NIES-2863</strain>
    </source>
</reference>
<dbReference type="Pfam" id="PF04121">
    <property type="entry name" value="Nup84_Nup100"/>
    <property type="match status" value="1"/>
</dbReference>
<comment type="caution">
    <text evidence="9">The sequence shown here is derived from an EMBL/GenBank/DDBJ whole genome shotgun (WGS) entry which is preliminary data.</text>
</comment>
<feature type="region of interest" description="Disordered" evidence="8">
    <location>
        <begin position="173"/>
        <end position="194"/>
    </location>
</feature>
<dbReference type="STRING" id="33097.A0A150H204"/>
<keyword evidence="1 7" id="KW-0813">Transport</keyword>
<dbReference type="GO" id="GO:0017056">
    <property type="term" value="F:structural constituent of nuclear pore"/>
    <property type="evidence" value="ECO:0007669"/>
    <property type="project" value="UniProtKB-UniRule"/>
</dbReference>
<keyword evidence="6 7" id="KW-0539">Nucleus</keyword>
<feature type="region of interest" description="Disordered" evidence="8">
    <location>
        <begin position="457"/>
        <end position="476"/>
    </location>
</feature>
<evidence type="ECO:0000256" key="5">
    <source>
        <dbReference type="ARBA" id="ARBA00023132"/>
    </source>
</evidence>
<dbReference type="PANTHER" id="PTHR13003:SF2">
    <property type="entry name" value="NUCLEAR PORE COMPLEX PROTEIN NUP107"/>
    <property type="match status" value="1"/>
</dbReference>
<evidence type="ECO:0000256" key="1">
    <source>
        <dbReference type="ARBA" id="ARBA00022448"/>
    </source>
</evidence>
<dbReference type="AlphaFoldDB" id="A0A150H204"/>
<organism evidence="9 10">
    <name type="scientific">Gonium pectorale</name>
    <name type="common">Green alga</name>
    <dbReference type="NCBI Taxonomy" id="33097"/>
    <lineage>
        <taxon>Eukaryota</taxon>
        <taxon>Viridiplantae</taxon>
        <taxon>Chlorophyta</taxon>
        <taxon>core chlorophytes</taxon>
        <taxon>Chlorophyceae</taxon>
        <taxon>CS clade</taxon>
        <taxon>Chlamydomonadales</taxon>
        <taxon>Volvocaceae</taxon>
        <taxon>Gonium</taxon>
    </lineage>
</organism>
<comment type="subunit">
    <text evidence="7">Part of the nuclear pore complex (NPC).</text>
</comment>
<name>A0A150H204_GONPE</name>
<proteinExistence type="inferred from homology"/>
<dbReference type="GO" id="GO:0006406">
    <property type="term" value="P:mRNA export from nucleus"/>
    <property type="evidence" value="ECO:0007669"/>
    <property type="project" value="TreeGrafter"/>
</dbReference>
<comment type="similarity">
    <text evidence="7">Belongs to the nucleoporin Nup84/Nup107 family.</text>
</comment>
<evidence type="ECO:0000256" key="2">
    <source>
        <dbReference type="ARBA" id="ARBA00022816"/>
    </source>
</evidence>
<evidence type="ECO:0000256" key="3">
    <source>
        <dbReference type="ARBA" id="ARBA00022927"/>
    </source>
</evidence>
<comment type="function">
    <text evidence="7">Functions as a component of the nuclear pore complex (NPC).</text>
</comment>
<keyword evidence="5 7" id="KW-0906">Nuclear pore complex</keyword>
<keyword evidence="10" id="KW-1185">Reference proteome</keyword>
<dbReference type="GO" id="GO:0006606">
    <property type="term" value="P:protein import into nucleus"/>
    <property type="evidence" value="ECO:0007669"/>
    <property type="project" value="TreeGrafter"/>
</dbReference>
<dbReference type="GO" id="GO:0031965">
    <property type="term" value="C:nuclear membrane"/>
    <property type="evidence" value="ECO:0007669"/>
    <property type="project" value="UniProtKB-SubCell"/>
</dbReference>
<dbReference type="GO" id="GO:0000973">
    <property type="term" value="P:post-transcriptional tethering of RNA polymerase II gene DNA at nuclear periphery"/>
    <property type="evidence" value="ECO:0007669"/>
    <property type="project" value="TreeGrafter"/>
</dbReference>
<dbReference type="Gene3D" id="1.10.3450.20">
    <property type="match status" value="1"/>
</dbReference>
<evidence type="ECO:0000313" key="9">
    <source>
        <dbReference type="EMBL" id="KXZ56131.1"/>
    </source>
</evidence>
<dbReference type="Proteomes" id="UP000075714">
    <property type="component" value="Unassembled WGS sequence"/>
</dbReference>
<evidence type="ECO:0000256" key="8">
    <source>
        <dbReference type="SAM" id="MobiDB-lite"/>
    </source>
</evidence>
<sequence length="1110" mass="114901">MDIELPGSTVVHQTLEEDLSAVFVSLLGDDQGVRECVHNIYNVCQQRAENARNEASAQLMTRAARQMALTALAEEMEAQAATWQLLFCLYCDESHPAGEGGTGLQDAGGASLYRQRLADCVRRDKELARCARVVSWLESLAEDSLRRSGGAAFAPGEGLWQETRTEMRAGTGSVVSELDPDAPGRTGRPLHASNARSQERIMARVWQLMRAGRLPEALELCRHVGQPWRAAALGGAGPYGALPVGTMAAEHDEIVGADLQAEELADEVSNGSGTLLALWRWAALQAAGAPPGDKFERAVFGALGGSAAAAAAACASWEDFAWSVCRSWLDAQLARSVPLEPQAVGDLVAGDAVSSALVRCGVAPATAQRNVEAAMSIVLGSGGAAMTVDGGAAGSRGFGQLFAQQVMTQGSLVQSGGPAIQALRQVQGLLVQGDMNALTCHLYGALVDRRTGGGADGGANGDGGDDGGGGAFGGGASAEQRRRRACALAAHMLLALEGLGAMGGGGGGLESLETRQTLDLSQRLLLFYGGTLLERGQLDLVPPYLCALRLQLRSSLVQELLGLHTRGLIGGAGRAGGRAGAAAPEYGSASAVPSAAPSPESYAAADVRCFGAYGTLDAWFRRCLERQHQPREALKSSLATDIRPNELRLQLAAFVSDCRQSRAYGPHARARVVRWLSYHHLVAAEAAAAEAAEAAEAAAGSGAEAPEAPGPEDAASRVDPLCYLDLLEAANCLCTEFALADDVTASAGHVLFREVLPEELELAALASAAALAEGTSPAAVAAALPDLDAHRLSEQLRSLAAELSAWRLYFHLDEQLAAWLARHDAALAAAGARAVEAEVLAADGSALLQAYLEQLLNSAWQRELAAPERALPAAGADGALRVAMRVTPPPTAGSGWGSPTASYPELQGAALLEFTLAVEAGMQRAVAAATQAAGSGVQLAVAVEAPAEAEGHVTINLAAAAEPQSWSALVSLVCGAVRGGLEGVPPLLLTGLAADRATSLAVARRCCLSQAVLRCAALRMSLVALGADAEATETGPQLLEMLAAPSPTHGSAAGGAPGTAGDLLELLTPTQLQQVLRVEADTVVRHLYNGQRRRAAAQRQQQQQGGWAWS</sequence>
<keyword evidence="2" id="KW-0509">mRNA transport</keyword>
<evidence type="ECO:0000313" key="10">
    <source>
        <dbReference type="Proteomes" id="UP000075714"/>
    </source>
</evidence>
<dbReference type="InterPro" id="IPR007252">
    <property type="entry name" value="Nup84/Nup107"/>
</dbReference>
<dbReference type="EMBL" id="LSYV01000002">
    <property type="protein sequence ID" value="KXZ56131.1"/>
    <property type="molecule type" value="Genomic_DNA"/>
</dbReference>
<comment type="subcellular location">
    <subcellularLocation>
        <location evidence="7">Nucleus</location>
        <location evidence="7">Nuclear pore complex</location>
    </subcellularLocation>
    <subcellularLocation>
        <location evidence="7">Nucleus membrane</location>
    </subcellularLocation>
</comment>
<keyword evidence="7" id="KW-0472">Membrane</keyword>
<keyword evidence="3" id="KW-0653">Protein transport</keyword>
<protein>
    <recommendedName>
        <fullName evidence="7">Nuclear pore complex protein</fullName>
    </recommendedName>
</protein>
<dbReference type="GO" id="GO:0031080">
    <property type="term" value="C:nuclear pore outer ring"/>
    <property type="evidence" value="ECO:0007669"/>
    <property type="project" value="TreeGrafter"/>
</dbReference>
<dbReference type="PANTHER" id="PTHR13003">
    <property type="entry name" value="NUP107-RELATED"/>
    <property type="match status" value="1"/>
</dbReference>